<dbReference type="OrthoDB" id="7185309at2"/>
<organism evidence="1 2">
    <name type="scientific">Micromonospora rhizosphaerae</name>
    <dbReference type="NCBI Taxonomy" id="568872"/>
    <lineage>
        <taxon>Bacteria</taxon>
        <taxon>Bacillati</taxon>
        <taxon>Actinomycetota</taxon>
        <taxon>Actinomycetes</taxon>
        <taxon>Micromonosporales</taxon>
        <taxon>Micromonosporaceae</taxon>
        <taxon>Micromonospora</taxon>
    </lineage>
</organism>
<dbReference type="SUPFAM" id="SSF160387">
    <property type="entry name" value="NosL/MerB-like"/>
    <property type="match status" value="1"/>
</dbReference>
<protein>
    <submittedName>
        <fullName evidence="1">Alkylmercury lyase</fullName>
    </submittedName>
</protein>
<accession>A0A1C6RU81</accession>
<reference evidence="2" key="1">
    <citation type="submission" date="2016-06" db="EMBL/GenBank/DDBJ databases">
        <authorList>
            <person name="Varghese N."/>
            <person name="Submissions Spin"/>
        </authorList>
    </citation>
    <scope>NUCLEOTIDE SEQUENCE [LARGE SCALE GENOMIC DNA]</scope>
    <source>
        <strain evidence="2">DSM 45431</strain>
    </source>
</reference>
<evidence type="ECO:0000313" key="2">
    <source>
        <dbReference type="Proteomes" id="UP000199413"/>
    </source>
</evidence>
<dbReference type="InterPro" id="IPR004927">
    <property type="entry name" value="MerB"/>
</dbReference>
<dbReference type="STRING" id="568872.GA0070624_2110"/>
<evidence type="ECO:0000313" key="1">
    <source>
        <dbReference type="EMBL" id="SCL20778.1"/>
    </source>
</evidence>
<dbReference type="InterPro" id="IPR053717">
    <property type="entry name" value="MerB_lyase_sf"/>
</dbReference>
<dbReference type="EMBL" id="FMHV01000002">
    <property type="protein sequence ID" value="SCL20778.1"/>
    <property type="molecule type" value="Genomic_DNA"/>
</dbReference>
<dbReference type="AlphaFoldDB" id="A0A1C6RU81"/>
<keyword evidence="2" id="KW-1185">Reference proteome</keyword>
<dbReference type="Proteomes" id="UP000199413">
    <property type="component" value="Unassembled WGS sequence"/>
</dbReference>
<name>A0A1C6RU81_9ACTN</name>
<dbReference type="Pfam" id="PF03243">
    <property type="entry name" value="MerB"/>
    <property type="match status" value="1"/>
</dbReference>
<gene>
    <name evidence="1" type="ORF">GA0070624_2110</name>
</gene>
<proteinExistence type="predicted"/>
<keyword evidence="1" id="KW-0456">Lyase</keyword>
<dbReference type="Gene3D" id="3.30.450.410">
    <property type="match status" value="1"/>
</dbReference>
<dbReference type="RefSeq" id="WP_091339561.1">
    <property type="nucleotide sequence ID" value="NZ_FMHV01000002.1"/>
</dbReference>
<dbReference type="GO" id="GO:0018836">
    <property type="term" value="F:alkylmercury lyase activity"/>
    <property type="evidence" value="ECO:0007669"/>
    <property type="project" value="InterPro"/>
</dbReference>
<sequence>MSAAADRAAEGRVAVELRSVPDCPNLAPARHELRAALADLGLPLAVVTEVVGDYPSPSILVNGVDVMGGAGDGSAACRLDLPTGERIRAALRQATGAVPATAATEQSRGACCAQPGNAIRTDRPRRAEQLPDSLRQVHRAILQHFAATGTAPTDPDIRTGLSAADLDTAKALRELAREDLVAVDSAGRLVAAYPFSPTPTPHVVSFGDVEVYAMCAIDALGMPFMLGTDAAITSADPHTGQPVRVTITNGAATYHPAGAVIVYAATGEAGRSVDTCCSTINFFTSASSAQAWITAHPNLAATVLDQDQAVTLGRDIFEPLLA</sequence>